<feature type="transmembrane region" description="Helical" evidence="6">
    <location>
        <begin position="233"/>
        <end position="255"/>
    </location>
</feature>
<feature type="transmembrane region" description="Helical" evidence="6">
    <location>
        <begin position="114"/>
        <end position="133"/>
    </location>
</feature>
<feature type="transmembrane region" description="Helical" evidence="6">
    <location>
        <begin position="35"/>
        <end position="58"/>
    </location>
</feature>
<dbReference type="RefSeq" id="WP_204951248.1">
    <property type="nucleotide sequence ID" value="NZ_BSFF01000003.1"/>
</dbReference>
<comment type="similarity">
    <text evidence="2 6">Belongs to the BI1 family.</text>
</comment>
<keyword evidence="4 6" id="KW-1133">Transmembrane helix</keyword>
<evidence type="ECO:0000313" key="7">
    <source>
        <dbReference type="EMBL" id="GLK57005.1"/>
    </source>
</evidence>
<dbReference type="Proteomes" id="UP000758856">
    <property type="component" value="Unassembled WGS sequence"/>
</dbReference>
<keyword evidence="5 6" id="KW-0472">Membrane</keyword>
<reference evidence="7" key="1">
    <citation type="journal article" date="2014" name="Int. J. Syst. Evol. Microbiol.">
        <title>Complete genome sequence of Corynebacterium casei LMG S-19264T (=DSM 44701T), isolated from a smear-ripened cheese.</title>
        <authorList>
            <consortium name="US DOE Joint Genome Institute (JGI-PGF)"/>
            <person name="Walter F."/>
            <person name="Albersmeier A."/>
            <person name="Kalinowski J."/>
            <person name="Ruckert C."/>
        </authorList>
    </citation>
    <scope>NUCLEOTIDE SEQUENCE</scope>
    <source>
        <strain evidence="7">VKM B-1606</strain>
    </source>
</reference>
<reference evidence="8 9" key="2">
    <citation type="submission" date="2021-01" db="EMBL/GenBank/DDBJ databases">
        <title>Genomic Encyclopedia of Type Strains, Phase IV (KMG-IV): sequencing the most valuable type-strain genomes for metagenomic binning, comparative biology and taxonomic classification.</title>
        <authorList>
            <person name="Goeker M."/>
        </authorList>
    </citation>
    <scope>NUCLEOTIDE SEQUENCE [LARGE SCALE GENOMIC DNA]</scope>
    <source>
        <strain evidence="8 9">DSM 6130</strain>
    </source>
</reference>
<keyword evidence="3 6" id="KW-0812">Transmembrane</keyword>
<feature type="transmembrane region" description="Helical" evidence="6">
    <location>
        <begin position="194"/>
        <end position="212"/>
    </location>
</feature>
<dbReference type="EMBL" id="JAFBCY010000003">
    <property type="protein sequence ID" value="MBM7852795.1"/>
    <property type="molecule type" value="Genomic_DNA"/>
</dbReference>
<comment type="subcellular location">
    <subcellularLocation>
        <location evidence="1">Membrane</location>
        <topology evidence="1">Multi-pass membrane protein</topology>
    </subcellularLocation>
</comment>
<feature type="transmembrane region" description="Helical" evidence="6">
    <location>
        <begin position="78"/>
        <end position="102"/>
    </location>
</feature>
<protein>
    <submittedName>
        <fullName evidence="7">ABC transporter permease</fullName>
    </submittedName>
    <submittedName>
        <fullName evidence="8">FtsH-binding integral membrane protein</fullName>
    </submittedName>
</protein>
<organism evidence="7 10">
    <name type="scientific">Methylopila capsulata</name>
    <dbReference type="NCBI Taxonomy" id="61654"/>
    <lineage>
        <taxon>Bacteria</taxon>
        <taxon>Pseudomonadati</taxon>
        <taxon>Pseudomonadota</taxon>
        <taxon>Alphaproteobacteria</taxon>
        <taxon>Hyphomicrobiales</taxon>
        <taxon>Methylopilaceae</taxon>
        <taxon>Methylopila</taxon>
    </lineage>
</organism>
<dbReference type="EMBL" id="BSFF01000003">
    <property type="protein sequence ID" value="GLK57005.1"/>
    <property type="molecule type" value="Genomic_DNA"/>
</dbReference>
<evidence type="ECO:0000256" key="3">
    <source>
        <dbReference type="ARBA" id="ARBA00022692"/>
    </source>
</evidence>
<dbReference type="AlphaFoldDB" id="A0A9W6IXA8"/>
<evidence type="ECO:0000313" key="8">
    <source>
        <dbReference type="EMBL" id="MBM7852795.1"/>
    </source>
</evidence>
<dbReference type="GO" id="GO:0005886">
    <property type="term" value="C:plasma membrane"/>
    <property type="evidence" value="ECO:0007669"/>
    <property type="project" value="TreeGrafter"/>
</dbReference>
<dbReference type="Pfam" id="PF01027">
    <property type="entry name" value="Bax1-I"/>
    <property type="match status" value="1"/>
</dbReference>
<dbReference type="Proteomes" id="UP001143400">
    <property type="component" value="Unassembled WGS sequence"/>
</dbReference>
<name>A0A9W6IXA8_9HYPH</name>
<dbReference type="PANTHER" id="PTHR23291:SF50">
    <property type="entry name" value="PROTEIN LIFEGUARD 4"/>
    <property type="match status" value="1"/>
</dbReference>
<feature type="transmembrane region" description="Helical" evidence="6">
    <location>
        <begin position="139"/>
        <end position="158"/>
    </location>
</feature>
<evidence type="ECO:0000256" key="4">
    <source>
        <dbReference type="ARBA" id="ARBA00022989"/>
    </source>
</evidence>
<dbReference type="InterPro" id="IPR006214">
    <property type="entry name" value="Bax_inhibitor_1-related"/>
</dbReference>
<evidence type="ECO:0000256" key="5">
    <source>
        <dbReference type="ARBA" id="ARBA00023136"/>
    </source>
</evidence>
<accession>A0A9W6IXA8</accession>
<reference evidence="7" key="3">
    <citation type="submission" date="2023-01" db="EMBL/GenBank/DDBJ databases">
        <authorList>
            <person name="Sun Q."/>
            <person name="Evtushenko L."/>
        </authorList>
    </citation>
    <scope>NUCLEOTIDE SEQUENCE</scope>
    <source>
        <strain evidence="7">VKM B-1606</strain>
    </source>
</reference>
<evidence type="ECO:0000313" key="10">
    <source>
        <dbReference type="Proteomes" id="UP001143400"/>
    </source>
</evidence>
<evidence type="ECO:0000256" key="1">
    <source>
        <dbReference type="ARBA" id="ARBA00004141"/>
    </source>
</evidence>
<proteinExistence type="inferred from homology"/>
<gene>
    <name evidence="7" type="ORF">GCM10008170_30240</name>
    <name evidence="8" type="ORF">JOD31_003037</name>
</gene>
<sequence length="259" mass="27894">MPDSQRNVYGRTGFGGASVPAASVDQGLRSYMLSVYNYMSLGLAITGFVAIGAFMMAVSSTPTEYALRGGMYLTSFGYMLFTSPLKWVVMLAPLGMVFFLSARLHTMSVSTAQIAFYVFAGLMGLSLSSIFLVYTGASIGRVFFITAAAFGALSLWGYTTKRNLSGMGTFLMMGLIGIVIASVVNIFLGSSMVQFVVSVLGVLIFSGLTAYDTQRLKEEYYAGDDGAVMGRKAIMGALSLYLNFINLFTMLLSLFGNRE</sequence>
<feature type="transmembrane region" description="Helical" evidence="6">
    <location>
        <begin position="170"/>
        <end position="188"/>
    </location>
</feature>
<evidence type="ECO:0000256" key="6">
    <source>
        <dbReference type="RuleBase" id="RU004379"/>
    </source>
</evidence>
<evidence type="ECO:0000256" key="2">
    <source>
        <dbReference type="ARBA" id="ARBA00010350"/>
    </source>
</evidence>
<keyword evidence="9" id="KW-1185">Reference proteome</keyword>
<evidence type="ECO:0000313" key="9">
    <source>
        <dbReference type="Proteomes" id="UP000758856"/>
    </source>
</evidence>
<comment type="caution">
    <text evidence="7">The sequence shown here is derived from an EMBL/GenBank/DDBJ whole genome shotgun (WGS) entry which is preliminary data.</text>
</comment>
<dbReference type="PANTHER" id="PTHR23291">
    <property type="entry name" value="BAX INHIBITOR-RELATED"/>
    <property type="match status" value="1"/>
</dbReference>
<dbReference type="CDD" id="cd10432">
    <property type="entry name" value="BI-1-like_bacterial"/>
    <property type="match status" value="1"/>
</dbReference>